<comment type="caution">
    <text evidence="1">The sequence shown here is derived from an EMBL/GenBank/DDBJ whole genome shotgun (WGS) entry which is preliminary data.</text>
</comment>
<accession>A0ACC2LZL5</accession>
<name>A0ACC2LZL5_PERAE</name>
<organism evidence="1 2">
    <name type="scientific">Persea americana</name>
    <name type="common">Avocado</name>
    <dbReference type="NCBI Taxonomy" id="3435"/>
    <lineage>
        <taxon>Eukaryota</taxon>
        <taxon>Viridiplantae</taxon>
        <taxon>Streptophyta</taxon>
        <taxon>Embryophyta</taxon>
        <taxon>Tracheophyta</taxon>
        <taxon>Spermatophyta</taxon>
        <taxon>Magnoliopsida</taxon>
        <taxon>Magnoliidae</taxon>
        <taxon>Laurales</taxon>
        <taxon>Lauraceae</taxon>
        <taxon>Persea</taxon>
    </lineage>
</organism>
<dbReference type="Proteomes" id="UP001234297">
    <property type="component" value="Chromosome 3"/>
</dbReference>
<sequence length="964" mass="107882">MGAVSPTMHYPSPPFHRLLLHASNFSSCRHTHFRPRLPQNPKSMHLHRPKATSAALQISEMDDLAHPSNPRPLRRADWNSKELLRKYSGMLQTCASRGSLNDGMAVHAHIIKSGVHPDSHLWISLVNVYSKCSSTWLARRVFDEMPDRDVVSWNALMAGFVGEGNGDEGVLLFCKMWMEGIQPNGFVFATGLKACSMCLALSFGQQVHGEVIKFGLFSDIFVGSALVDLYAKCGEMELAERVFRYMPERNVVSWNALLNGYVRICDEEEVIELFNRMVDPGMRLNKFTLSSVVNSCASLGNVRQGQAVHSLLIKVGSELDEFLRSSLVDMYSKCGLAEDAYKVFARIEDPDVVSWSAMISCFEQQGRSSQAAELFREMGRLCVKPNQFTLASLVSAATDIGDQQYGDNIHGYIMKLGFETDNAVGNALITMYMDFRNVQDGCRVFDAMEDRDSVSWNALISGFHSGSGCEEGFRIFNRMLVERFKPNKYTYISILRSCTTLHEASYGAQVHAHLIKNGLQKDSFVGTALIDMYAKCGCLNNARVAFDRLDEKDVFTWTVIITRYSQTDLGEQALKCFCQMQREGVKANEFTFASCLGACSSIAALESGRQFHSLVIKAGQSGDEFVASSLADMYGKCGCIKDAEEVFYELVKRDEVAWNTMICGYSQHGLGEKALKAFECMLEEGVRPDEVTFIGVLSACSHVGLVEEGRRYFNSLSEVYGISPTIEHQACMVDILGRAGKLDEVKQFIEGMTQAPGALVWQTILGACRMHRNVEFAERAAEKLFELVPHMDSTYILLSNIYASVGRWDDVVKVRAMMSSHGVKKEPGCSWIDIDGHVHVFLPQDGSHPKAHDIYLKLEELSSQLTSVGYVPNTDHVLHNVADSEKKESLLYHSERLALAYGLISTKHEWFLLLWELLVIILWRSSNHFTRRDADHLAYFNCFAAPWNILESVLLVSSQVLTGD</sequence>
<reference evidence="1 2" key="1">
    <citation type="journal article" date="2022" name="Hortic Res">
        <title>A haplotype resolved chromosomal level avocado genome allows analysis of novel avocado genes.</title>
        <authorList>
            <person name="Nath O."/>
            <person name="Fletcher S.J."/>
            <person name="Hayward A."/>
            <person name="Shaw L.M."/>
            <person name="Masouleh A.K."/>
            <person name="Furtado A."/>
            <person name="Henry R.J."/>
            <person name="Mitter N."/>
        </authorList>
    </citation>
    <scope>NUCLEOTIDE SEQUENCE [LARGE SCALE GENOMIC DNA]</scope>
    <source>
        <strain evidence="2">cv. Hass</strain>
    </source>
</reference>
<proteinExistence type="predicted"/>
<keyword evidence="2" id="KW-1185">Reference proteome</keyword>
<protein>
    <submittedName>
        <fullName evidence="1">Uncharacterized protein</fullName>
    </submittedName>
</protein>
<evidence type="ECO:0000313" key="1">
    <source>
        <dbReference type="EMBL" id="KAJ8638526.1"/>
    </source>
</evidence>
<dbReference type="EMBL" id="CM056811">
    <property type="protein sequence ID" value="KAJ8638526.1"/>
    <property type="molecule type" value="Genomic_DNA"/>
</dbReference>
<gene>
    <name evidence="1" type="ORF">MRB53_012793</name>
</gene>
<evidence type="ECO:0000313" key="2">
    <source>
        <dbReference type="Proteomes" id="UP001234297"/>
    </source>
</evidence>